<name>X1FYH8_9ZZZZ</name>
<protein>
    <submittedName>
        <fullName evidence="1">Uncharacterized protein</fullName>
    </submittedName>
</protein>
<gene>
    <name evidence="1" type="ORF">S03H2_10767</name>
</gene>
<accession>X1FYH8</accession>
<evidence type="ECO:0000313" key="1">
    <source>
        <dbReference type="EMBL" id="GAH37590.1"/>
    </source>
</evidence>
<sequence length="109" mass="12880">MKLNYYLLRAKQFKNKGNLSQSQKLLKAGIDAVGIDFDDRKYQLTFFDLILELAEFYIHQRVDSKKAIFLLKSLENRIPLNMKEISGIKRGIRWNLLMSDYFDMIVKNS</sequence>
<dbReference type="EMBL" id="BARU01005523">
    <property type="protein sequence ID" value="GAH37590.1"/>
    <property type="molecule type" value="Genomic_DNA"/>
</dbReference>
<organism evidence="1">
    <name type="scientific">marine sediment metagenome</name>
    <dbReference type="NCBI Taxonomy" id="412755"/>
    <lineage>
        <taxon>unclassified sequences</taxon>
        <taxon>metagenomes</taxon>
        <taxon>ecological metagenomes</taxon>
    </lineage>
</organism>
<feature type="non-terminal residue" evidence="1">
    <location>
        <position position="109"/>
    </location>
</feature>
<proteinExistence type="predicted"/>
<comment type="caution">
    <text evidence="1">The sequence shown here is derived from an EMBL/GenBank/DDBJ whole genome shotgun (WGS) entry which is preliminary data.</text>
</comment>
<dbReference type="AlphaFoldDB" id="X1FYH8"/>
<reference evidence="1" key="1">
    <citation type="journal article" date="2014" name="Front. Microbiol.">
        <title>High frequency of phylogenetically diverse reductive dehalogenase-homologous genes in deep subseafloor sedimentary metagenomes.</title>
        <authorList>
            <person name="Kawai M."/>
            <person name="Futagami T."/>
            <person name="Toyoda A."/>
            <person name="Takaki Y."/>
            <person name="Nishi S."/>
            <person name="Hori S."/>
            <person name="Arai W."/>
            <person name="Tsubouchi T."/>
            <person name="Morono Y."/>
            <person name="Uchiyama I."/>
            <person name="Ito T."/>
            <person name="Fujiyama A."/>
            <person name="Inagaki F."/>
            <person name="Takami H."/>
        </authorList>
    </citation>
    <scope>NUCLEOTIDE SEQUENCE</scope>
    <source>
        <strain evidence="1">Expedition CK06-06</strain>
    </source>
</reference>